<keyword evidence="4" id="KW-1185">Reference proteome</keyword>
<dbReference type="EMBL" id="JACHMD010000001">
    <property type="protein sequence ID" value="MBB4667829.1"/>
    <property type="molecule type" value="Genomic_DNA"/>
</dbReference>
<sequence length="261" mass="29340">MTWLVISTLTVVLSGALLVYLSAVFTNRPDELWLEAGKAGMQLLVLGVLGGLLTAGWQRGTEQRSAERAELAAQQQRDHEAAARERQTDLEEHERRLQRERELHDRQLATFLQVVSAYNGVKAVRRRLKSLGFGDSASLVEIDEWQASGFHEAMMQLSEHQLVFEAIARELRETRLFGEDSDSMVADLEAIESYLNKHVDFWEKHGADVRKGIAAGAAARGVHGVVRYSPFEHGVVTHRHRLTESMHRHLFERIDISGPGG</sequence>
<dbReference type="RefSeq" id="WP_184218824.1">
    <property type="nucleotide sequence ID" value="NZ_JACHMD010000001.1"/>
</dbReference>
<proteinExistence type="predicted"/>
<organism evidence="3 4">
    <name type="scientific">Microbacterium marinum</name>
    <dbReference type="NCBI Taxonomy" id="421115"/>
    <lineage>
        <taxon>Bacteria</taxon>
        <taxon>Bacillati</taxon>
        <taxon>Actinomycetota</taxon>
        <taxon>Actinomycetes</taxon>
        <taxon>Micrococcales</taxon>
        <taxon>Microbacteriaceae</taxon>
        <taxon>Microbacterium</taxon>
    </lineage>
</organism>
<evidence type="ECO:0000256" key="2">
    <source>
        <dbReference type="SAM" id="Phobius"/>
    </source>
</evidence>
<evidence type="ECO:0000313" key="3">
    <source>
        <dbReference type="EMBL" id="MBB4667829.1"/>
    </source>
</evidence>
<feature type="region of interest" description="Disordered" evidence="1">
    <location>
        <begin position="76"/>
        <end position="96"/>
    </location>
</feature>
<comment type="caution">
    <text evidence="3">The sequence shown here is derived from an EMBL/GenBank/DDBJ whole genome shotgun (WGS) entry which is preliminary data.</text>
</comment>
<reference evidence="3 4" key="1">
    <citation type="submission" date="2020-08" db="EMBL/GenBank/DDBJ databases">
        <title>Sequencing the genomes of 1000 actinobacteria strains.</title>
        <authorList>
            <person name="Klenk H.-P."/>
        </authorList>
    </citation>
    <scope>NUCLEOTIDE SEQUENCE [LARGE SCALE GENOMIC DNA]</scope>
    <source>
        <strain evidence="3 4">DSM 24947</strain>
    </source>
</reference>
<evidence type="ECO:0000256" key="1">
    <source>
        <dbReference type="SAM" id="MobiDB-lite"/>
    </source>
</evidence>
<accession>A0A7W7BS27</accession>
<protein>
    <submittedName>
        <fullName evidence="3">Uncharacterized protein</fullName>
    </submittedName>
</protein>
<gene>
    <name evidence="3" type="ORF">BKA24_002538</name>
</gene>
<keyword evidence="2" id="KW-1133">Transmembrane helix</keyword>
<keyword evidence="2" id="KW-0472">Membrane</keyword>
<dbReference type="AlphaFoldDB" id="A0A7W7BS27"/>
<keyword evidence="2" id="KW-0812">Transmembrane</keyword>
<name>A0A7W7BS27_9MICO</name>
<feature type="transmembrane region" description="Helical" evidence="2">
    <location>
        <begin position="39"/>
        <end position="57"/>
    </location>
</feature>
<dbReference type="Proteomes" id="UP000573729">
    <property type="component" value="Unassembled WGS sequence"/>
</dbReference>
<evidence type="ECO:0000313" key="4">
    <source>
        <dbReference type="Proteomes" id="UP000573729"/>
    </source>
</evidence>